<feature type="transmembrane region" description="Helical" evidence="13">
    <location>
        <begin position="103"/>
        <end position="127"/>
    </location>
</feature>
<dbReference type="InterPro" id="IPR017441">
    <property type="entry name" value="Protein_kinase_ATP_BS"/>
</dbReference>
<dbReference type="GO" id="GO:0004674">
    <property type="term" value="F:protein serine/threonine kinase activity"/>
    <property type="evidence" value="ECO:0007669"/>
    <property type="project" value="UniProtKB-KW"/>
</dbReference>
<evidence type="ECO:0000256" key="7">
    <source>
        <dbReference type="ARBA" id="ARBA00022840"/>
    </source>
</evidence>
<evidence type="ECO:0000256" key="8">
    <source>
        <dbReference type="ARBA" id="ARBA00022989"/>
    </source>
</evidence>
<evidence type="ECO:0000313" key="16">
    <source>
        <dbReference type="Proteomes" id="UP000325577"/>
    </source>
</evidence>
<keyword evidence="3" id="KW-0723">Serine/threonine-protein kinase</keyword>
<sequence length="448" mass="50688">MIMSSFFFSPLYIFKKNEFYQSPVYRTIHKVPGICSVYPWTRVIKFSPFALILSPFHSSTQLQANFYRSRKTRIAATIDGDTDVPTLTPLQAADDKKPSKQKVAAIIGGIGAALLVVIIGMLVYFCLMRLKRFIRRASDTSSLASPPVEWERENTSPCAAAFSPYDAQNLRKLTVLELEHATGNFNQNNIIGEGTFGLVYKGLLADGSIVAIKRHMQDPIQHFINEVKHISHVHHKHLVKLIGYCEENHQQLLVYDYLLNGNIGNHLYDIEGFPTGKLEMRQRLLIALGAAKGTSGQETFLWMKILPSRFLILDFTNCWPTAIVLDHQSAFDCFLDPELRSLKDFSERNDVYSFGVFLLELISGREAHGRNQFDTQENLVVQAKCMHDLNNFVDKTARDHSINAVKDMMKLALQCVDIGVRRPAMKNVVEALEQIQEAEIGHLQSGDR</sequence>
<dbReference type="GO" id="GO:0005524">
    <property type="term" value="F:ATP binding"/>
    <property type="evidence" value="ECO:0007669"/>
    <property type="project" value="UniProtKB-UniRule"/>
</dbReference>
<evidence type="ECO:0000256" key="11">
    <source>
        <dbReference type="ARBA" id="ARBA00048679"/>
    </source>
</evidence>
<evidence type="ECO:0000256" key="1">
    <source>
        <dbReference type="ARBA" id="ARBA00004162"/>
    </source>
</evidence>
<dbReference type="OrthoDB" id="1866267at2759"/>
<comment type="subcellular location">
    <subcellularLocation>
        <location evidence="1">Cell membrane</location>
        <topology evidence="1">Single-pass membrane protein</topology>
    </subcellularLocation>
</comment>
<feature type="binding site" evidence="12">
    <location>
        <position position="213"/>
    </location>
    <ligand>
        <name>ATP</name>
        <dbReference type="ChEBI" id="CHEBI:30616"/>
    </ligand>
</feature>
<evidence type="ECO:0000259" key="14">
    <source>
        <dbReference type="PROSITE" id="PS50011"/>
    </source>
</evidence>
<accession>A0A5J5BLP2</accession>
<keyword evidence="16" id="KW-1185">Reference proteome</keyword>
<dbReference type="Gene3D" id="1.10.510.10">
    <property type="entry name" value="Transferase(Phosphotransferase) domain 1"/>
    <property type="match status" value="1"/>
</dbReference>
<evidence type="ECO:0000256" key="2">
    <source>
        <dbReference type="ARBA" id="ARBA00012513"/>
    </source>
</evidence>
<evidence type="ECO:0000256" key="12">
    <source>
        <dbReference type="PROSITE-ProRule" id="PRU10141"/>
    </source>
</evidence>
<dbReference type="AlphaFoldDB" id="A0A5J5BLP2"/>
<organism evidence="15 16">
    <name type="scientific">Nyssa sinensis</name>
    <dbReference type="NCBI Taxonomy" id="561372"/>
    <lineage>
        <taxon>Eukaryota</taxon>
        <taxon>Viridiplantae</taxon>
        <taxon>Streptophyta</taxon>
        <taxon>Embryophyta</taxon>
        <taxon>Tracheophyta</taxon>
        <taxon>Spermatophyta</taxon>
        <taxon>Magnoliopsida</taxon>
        <taxon>eudicotyledons</taxon>
        <taxon>Gunneridae</taxon>
        <taxon>Pentapetalae</taxon>
        <taxon>asterids</taxon>
        <taxon>Cornales</taxon>
        <taxon>Nyssaceae</taxon>
        <taxon>Nyssa</taxon>
    </lineage>
</organism>
<dbReference type="InterPro" id="IPR000719">
    <property type="entry name" value="Prot_kinase_dom"/>
</dbReference>
<dbReference type="FunFam" id="3.30.200.20:FF:000415">
    <property type="entry name" value="receptor-like serine/threonine-protein kinase NCRK"/>
    <property type="match status" value="1"/>
</dbReference>
<dbReference type="GO" id="GO:0005886">
    <property type="term" value="C:plasma membrane"/>
    <property type="evidence" value="ECO:0007669"/>
    <property type="project" value="UniProtKB-SubCell"/>
</dbReference>
<protein>
    <recommendedName>
        <fullName evidence="2">non-specific serine/threonine protein kinase</fullName>
        <ecNumber evidence="2">2.7.11.1</ecNumber>
    </recommendedName>
</protein>
<evidence type="ECO:0000256" key="4">
    <source>
        <dbReference type="ARBA" id="ARBA00022679"/>
    </source>
</evidence>
<keyword evidence="7 12" id="KW-0067">ATP-binding</keyword>
<keyword evidence="9 13" id="KW-0472">Membrane</keyword>
<dbReference type="Pfam" id="PF07714">
    <property type="entry name" value="PK_Tyr_Ser-Thr"/>
    <property type="match status" value="1"/>
</dbReference>
<evidence type="ECO:0000256" key="9">
    <source>
        <dbReference type="ARBA" id="ARBA00023136"/>
    </source>
</evidence>
<evidence type="ECO:0000256" key="6">
    <source>
        <dbReference type="ARBA" id="ARBA00022741"/>
    </source>
</evidence>
<dbReference type="PROSITE" id="PS00107">
    <property type="entry name" value="PROTEIN_KINASE_ATP"/>
    <property type="match status" value="1"/>
</dbReference>
<keyword evidence="4" id="KW-0808">Transferase</keyword>
<feature type="domain" description="Protein kinase" evidence="14">
    <location>
        <begin position="185"/>
        <end position="435"/>
    </location>
</feature>
<gene>
    <name evidence="15" type="ORF">F0562_021778</name>
</gene>
<proteinExistence type="predicted"/>
<dbReference type="EC" id="2.7.11.1" evidence="2"/>
<evidence type="ECO:0000256" key="3">
    <source>
        <dbReference type="ARBA" id="ARBA00022527"/>
    </source>
</evidence>
<dbReference type="PROSITE" id="PS50011">
    <property type="entry name" value="PROTEIN_KINASE_DOM"/>
    <property type="match status" value="1"/>
</dbReference>
<keyword evidence="6 12" id="KW-0547">Nucleotide-binding</keyword>
<dbReference type="InterPro" id="IPR011009">
    <property type="entry name" value="Kinase-like_dom_sf"/>
</dbReference>
<dbReference type="InterPro" id="IPR001245">
    <property type="entry name" value="Ser-Thr/Tyr_kinase_cat_dom"/>
</dbReference>
<evidence type="ECO:0000256" key="13">
    <source>
        <dbReference type="SAM" id="Phobius"/>
    </source>
</evidence>
<dbReference type="EMBL" id="CM018034">
    <property type="protein sequence ID" value="KAA8544045.1"/>
    <property type="molecule type" value="Genomic_DNA"/>
</dbReference>
<keyword evidence="3" id="KW-0418">Kinase</keyword>
<dbReference type="SUPFAM" id="SSF56112">
    <property type="entry name" value="Protein kinase-like (PK-like)"/>
    <property type="match status" value="1"/>
</dbReference>
<dbReference type="InterPro" id="IPR047117">
    <property type="entry name" value="PERK1-13-like"/>
</dbReference>
<comment type="catalytic activity">
    <reaction evidence="10">
        <text>L-threonyl-[protein] + ATP = O-phospho-L-threonyl-[protein] + ADP + H(+)</text>
        <dbReference type="Rhea" id="RHEA:46608"/>
        <dbReference type="Rhea" id="RHEA-COMP:11060"/>
        <dbReference type="Rhea" id="RHEA-COMP:11605"/>
        <dbReference type="ChEBI" id="CHEBI:15378"/>
        <dbReference type="ChEBI" id="CHEBI:30013"/>
        <dbReference type="ChEBI" id="CHEBI:30616"/>
        <dbReference type="ChEBI" id="CHEBI:61977"/>
        <dbReference type="ChEBI" id="CHEBI:456216"/>
        <dbReference type="EC" id="2.7.11.1"/>
    </reaction>
</comment>
<dbReference type="Proteomes" id="UP000325577">
    <property type="component" value="Linkage Group LG11"/>
</dbReference>
<comment type="catalytic activity">
    <reaction evidence="11">
        <text>L-seryl-[protein] + ATP = O-phospho-L-seryl-[protein] + ADP + H(+)</text>
        <dbReference type="Rhea" id="RHEA:17989"/>
        <dbReference type="Rhea" id="RHEA-COMP:9863"/>
        <dbReference type="Rhea" id="RHEA-COMP:11604"/>
        <dbReference type="ChEBI" id="CHEBI:15378"/>
        <dbReference type="ChEBI" id="CHEBI:29999"/>
        <dbReference type="ChEBI" id="CHEBI:30616"/>
        <dbReference type="ChEBI" id="CHEBI:83421"/>
        <dbReference type="ChEBI" id="CHEBI:456216"/>
        <dbReference type="EC" id="2.7.11.1"/>
    </reaction>
</comment>
<keyword evidence="8 13" id="KW-1133">Transmembrane helix</keyword>
<evidence type="ECO:0000256" key="10">
    <source>
        <dbReference type="ARBA" id="ARBA00047899"/>
    </source>
</evidence>
<reference evidence="15 16" key="1">
    <citation type="submission" date="2019-09" db="EMBL/GenBank/DDBJ databases">
        <title>A chromosome-level genome assembly of the Chinese tupelo Nyssa sinensis.</title>
        <authorList>
            <person name="Yang X."/>
            <person name="Kang M."/>
            <person name="Yang Y."/>
            <person name="Xiong H."/>
            <person name="Wang M."/>
            <person name="Zhang Z."/>
            <person name="Wang Z."/>
            <person name="Wu H."/>
            <person name="Ma T."/>
            <person name="Liu J."/>
            <person name="Xi Z."/>
        </authorList>
    </citation>
    <scope>NUCLEOTIDE SEQUENCE [LARGE SCALE GENOMIC DNA]</scope>
    <source>
        <strain evidence="15">J267</strain>
        <tissue evidence="15">Leaf</tissue>
    </source>
</reference>
<dbReference type="Gene3D" id="3.30.200.20">
    <property type="entry name" value="Phosphorylase Kinase, domain 1"/>
    <property type="match status" value="1"/>
</dbReference>
<dbReference type="PANTHER" id="PTHR47982:SF9">
    <property type="entry name" value="NON-SPECIFIC SERINE_THREONINE PROTEIN KINASE"/>
    <property type="match status" value="1"/>
</dbReference>
<name>A0A5J5BLP2_9ASTE</name>
<evidence type="ECO:0000256" key="5">
    <source>
        <dbReference type="ARBA" id="ARBA00022692"/>
    </source>
</evidence>
<keyword evidence="5 13" id="KW-0812">Transmembrane</keyword>
<evidence type="ECO:0000313" key="15">
    <source>
        <dbReference type="EMBL" id="KAA8544045.1"/>
    </source>
</evidence>
<dbReference type="PANTHER" id="PTHR47982">
    <property type="entry name" value="PROLINE-RICH RECEPTOR-LIKE PROTEIN KINASE PERK4"/>
    <property type="match status" value="1"/>
</dbReference>